<dbReference type="Proteomes" id="UP000187283">
    <property type="component" value="Unassembled WGS sequence"/>
</dbReference>
<sequence>MADSWPSENIRLFTSRLAQKRFSSANKEASVFLKVIYLLLIPPPLSLSISPHSYFFNNFSSPLSNRSDPLSVDFFLGSSTSNQIIPPFPLSTLMSKLKILYFDVSLSSNSINAFENSIEKLEISISDLLSAPHSNKFKVFYFSLSSELASLNNLLLSNIHLKKLNFLPFVLQIIKSKETLANWKLEVSFLSEDANLTNKDSLGTPSTHSNSLDFTSNSENISSSLHSLSSIRLSVPKTSSEFIPSLKTEEKKPINVFSKDWILNSMMSILHKNSDPAKSPQQFNNIEKNNSIFSFLDNWLHQLIVKSLIYFEGNILSLHFYCSLVSNPLLPCPNGLFSKKNPNHSIFNTGSLRISSFQKNLNLIWNHFPSNSNYLSLLDQTSFLIGAEYIALIYEPPQDSKFSPTGHNFFDCPLDDPQFKVARTAILSFYINNSLVPLTDSTISSTENLPATRSSFTSIHLNSDKKLSFLGKNTSIPNNSENHASLLNPEPNFDNHSLDFINLSLSKKSLPSTHSLNPPTTRSSQNFSAFKNLSSFRLTKTSDDSRKKSLSSANLINSSIDPNSIPVSNADYISQVPKNEYFIKGRINQYSSELVPKLHTSKTSESKSESIVDKFRMSYLPDIVGAMLELNDELENDFTSYYTGAYSNTTYSQHDENLPQKQNILKTNVSTTLPHESLTDEVISQPSDTKESSNISLYGMYSLQPHLRNKSQLSVSSLNTNIEKSTVINSPLLTQPISPKILQSKPPKKIDQNQNFFTSPIKKKPFIPTKSRNLEHPSPSTIANKPTNHTSPYNWLGLSSYFNRKNNSPLSTKANSSKPPAESVSNSSSSYHTTVDDRPFIHFKAPNNKTYLFAKIEHSSFTLVAVANYNTSLSNSKHWFRLVDFVRGQS</sequence>
<feature type="compositionally biased region" description="Polar residues" evidence="1">
    <location>
        <begin position="778"/>
        <end position="788"/>
    </location>
</feature>
<feature type="region of interest" description="Disordered" evidence="1">
    <location>
        <begin position="807"/>
        <end position="832"/>
    </location>
</feature>
<gene>
    <name evidence="2" type="ORF">AYI70_g6621</name>
</gene>
<accession>A0A1R1XP56</accession>
<name>A0A1R1XP56_9FUNG</name>
<protein>
    <submittedName>
        <fullName evidence="2">Uncharacterized protein</fullName>
    </submittedName>
</protein>
<dbReference type="EMBL" id="LSSN01002347">
    <property type="protein sequence ID" value="OMJ16409.1"/>
    <property type="molecule type" value="Genomic_DNA"/>
</dbReference>
<evidence type="ECO:0000313" key="2">
    <source>
        <dbReference type="EMBL" id="OMJ16409.1"/>
    </source>
</evidence>
<feature type="compositionally biased region" description="Low complexity" evidence="1">
    <location>
        <begin position="816"/>
        <end position="830"/>
    </location>
</feature>
<organism evidence="2 3">
    <name type="scientific">Smittium culicis</name>
    <dbReference type="NCBI Taxonomy" id="133412"/>
    <lineage>
        <taxon>Eukaryota</taxon>
        <taxon>Fungi</taxon>
        <taxon>Fungi incertae sedis</taxon>
        <taxon>Zoopagomycota</taxon>
        <taxon>Kickxellomycotina</taxon>
        <taxon>Harpellomycetes</taxon>
        <taxon>Harpellales</taxon>
        <taxon>Legeriomycetaceae</taxon>
        <taxon>Smittium</taxon>
    </lineage>
</organism>
<feature type="region of interest" description="Disordered" evidence="1">
    <location>
        <begin position="743"/>
        <end position="788"/>
    </location>
</feature>
<evidence type="ECO:0000256" key="1">
    <source>
        <dbReference type="SAM" id="MobiDB-lite"/>
    </source>
</evidence>
<proteinExistence type="predicted"/>
<comment type="caution">
    <text evidence="2">The sequence shown here is derived from an EMBL/GenBank/DDBJ whole genome shotgun (WGS) entry which is preliminary data.</text>
</comment>
<reference evidence="2 3" key="1">
    <citation type="submission" date="2017-01" db="EMBL/GenBank/DDBJ databases">
        <authorList>
            <person name="Mah S.A."/>
            <person name="Swanson W.J."/>
            <person name="Moy G.W."/>
            <person name="Vacquier V.D."/>
        </authorList>
    </citation>
    <scope>NUCLEOTIDE SEQUENCE [LARGE SCALE GENOMIC DNA]</scope>
    <source>
        <strain evidence="2 3">GSMNP</strain>
    </source>
</reference>
<dbReference type="AlphaFoldDB" id="A0A1R1XP56"/>
<evidence type="ECO:0000313" key="3">
    <source>
        <dbReference type="Proteomes" id="UP000187283"/>
    </source>
</evidence>
<dbReference type="OrthoDB" id="5573372at2759"/>
<keyword evidence="3" id="KW-1185">Reference proteome</keyword>